<evidence type="ECO:0000313" key="12">
    <source>
        <dbReference type="Proteomes" id="UP000324091"/>
    </source>
</evidence>
<keyword evidence="2" id="KW-0677">Repeat</keyword>
<feature type="compositionally biased region" description="Basic and acidic residues" evidence="9">
    <location>
        <begin position="1"/>
        <end position="20"/>
    </location>
</feature>
<dbReference type="Gene3D" id="1.25.40.20">
    <property type="entry name" value="Ankyrin repeat-containing domain"/>
    <property type="match status" value="1"/>
</dbReference>
<dbReference type="InterPro" id="IPR055285">
    <property type="entry name" value="ANKRD13_C"/>
</dbReference>
<evidence type="ECO:0000256" key="1">
    <source>
        <dbReference type="ARBA" id="ARBA00004586"/>
    </source>
</evidence>
<keyword evidence="3" id="KW-0256">Endoplasmic reticulum</keyword>
<dbReference type="PANTHER" id="PTHR12447:SF25">
    <property type="entry name" value="ANKYRIN REPEAT DOMAIN-CONTAINING PROTEIN 13C"/>
    <property type="match status" value="1"/>
</dbReference>
<reference evidence="11 12" key="1">
    <citation type="submission" date="2019-04" db="EMBL/GenBank/DDBJ databases">
        <title>Chromosome genome assembly for Takifugu flavidus.</title>
        <authorList>
            <person name="Xiao S."/>
        </authorList>
    </citation>
    <scope>NUCLEOTIDE SEQUENCE [LARGE SCALE GENOMIC DNA]</scope>
    <source>
        <strain evidence="11">HTHZ2018</strain>
        <tissue evidence="11">Muscle</tissue>
    </source>
</reference>
<dbReference type="EMBL" id="RHFK02000020">
    <property type="protein sequence ID" value="TWW58020.1"/>
    <property type="molecule type" value="Genomic_DNA"/>
</dbReference>
<keyword evidence="4 8" id="KW-0040">ANK repeat</keyword>
<keyword evidence="6" id="KW-0143">Chaperone</keyword>
<keyword evidence="5" id="KW-0472">Membrane</keyword>
<keyword evidence="12" id="KW-1185">Reference proteome</keyword>
<evidence type="ECO:0000256" key="9">
    <source>
        <dbReference type="SAM" id="MobiDB-lite"/>
    </source>
</evidence>
<evidence type="ECO:0000256" key="2">
    <source>
        <dbReference type="ARBA" id="ARBA00022737"/>
    </source>
</evidence>
<comment type="function">
    <text evidence="7">Acts as a molecular chaperone for G protein-coupled receptors, regulating their biogenesis and exit from the ER.</text>
</comment>
<accession>A0A5C6MX02</accession>
<proteinExistence type="predicted"/>
<organism evidence="11 12">
    <name type="scientific">Takifugu flavidus</name>
    <name type="common">sansaifugu</name>
    <dbReference type="NCBI Taxonomy" id="433684"/>
    <lineage>
        <taxon>Eukaryota</taxon>
        <taxon>Metazoa</taxon>
        <taxon>Chordata</taxon>
        <taxon>Craniata</taxon>
        <taxon>Vertebrata</taxon>
        <taxon>Euteleostomi</taxon>
        <taxon>Actinopterygii</taxon>
        <taxon>Neopterygii</taxon>
        <taxon>Teleostei</taxon>
        <taxon>Neoteleostei</taxon>
        <taxon>Acanthomorphata</taxon>
        <taxon>Eupercaria</taxon>
        <taxon>Tetraodontiformes</taxon>
        <taxon>Tetradontoidea</taxon>
        <taxon>Tetraodontidae</taxon>
        <taxon>Takifugu</taxon>
    </lineage>
</organism>
<feature type="domain" description="Ankyrin repeat" evidence="10">
    <location>
        <begin position="278"/>
        <end position="633"/>
    </location>
</feature>
<dbReference type="GO" id="GO:0006621">
    <property type="term" value="P:protein retention in ER lumen"/>
    <property type="evidence" value="ECO:0007669"/>
    <property type="project" value="TreeGrafter"/>
</dbReference>
<evidence type="ECO:0000256" key="3">
    <source>
        <dbReference type="ARBA" id="ARBA00022824"/>
    </source>
</evidence>
<evidence type="ECO:0000259" key="10">
    <source>
        <dbReference type="Pfam" id="PF11904"/>
    </source>
</evidence>
<feature type="compositionally biased region" description="Low complexity" evidence="9">
    <location>
        <begin position="58"/>
        <end position="71"/>
    </location>
</feature>
<gene>
    <name evidence="11" type="ORF">D4764_07G0007390</name>
</gene>
<dbReference type="AlphaFoldDB" id="A0A5C6MX02"/>
<dbReference type="PROSITE" id="PS50088">
    <property type="entry name" value="ANK_REPEAT"/>
    <property type="match status" value="1"/>
</dbReference>
<dbReference type="Proteomes" id="UP000324091">
    <property type="component" value="Chromosome 7"/>
</dbReference>
<protein>
    <submittedName>
        <fullName evidence="11">Ankyrin repeat domain-containing protein 13C-A</fullName>
    </submittedName>
</protein>
<dbReference type="SMART" id="SM00248">
    <property type="entry name" value="ANK"/>
    <property type="match status" value="1"/>
</dbReference>
<dbReference type="GO" id="GO:0005102">
    <property type="term" value="F:signaling receptor binding"/>
    <property type="evidence" value="ECO:0007669"/>
    <property type="project" value="TreeGrafter"/>
</dbReference>
<dbReference type="Pfam" id="PF12796">
    <property type="entry name" value="Ank_2"/>
    <property type="match status" value="1"/>
</dbReference>
<comment type="caution">
    <text evidence="11">The sequence shown here is derived from an EMBL/GenBank/DDBJ whole genome shotgun (WGS) entry which is preliminary data.</text>
</comment>
<feature type="repeat" description="ANK" evidence="8">
    <location>
        <begin position="126"/>
        <end position="158"/>
    </location>
</feature>
<dbReference type="InterPro" id="IPR036770">
    <property type="entry name" value="Ankyrin_rpt-contain_sf"/>
</dbReference>
<dbReference type="InterPro" id="IPR002110">
    <property type="entry name" value="Ankyrin_rpt"/>
</dbReference>
<name>A0A5C6MX02_9TELE</name>
<evidence type="ECO:0000256" key="8">
    <source>
        <dbReference type="PROSITE-ProRule" id="PRU00023"/>
    </source>
</evidence>
<feature type="compositionally biased region" description="Polar residues" evidence="9">
    <location>
        <begin position="31"/>
        <end position="42"/>
    </location>
</feature>
<evidence type="ECO:0000256" key="6">
    <source>
        <dbReference type="ARBA" id="ARBA00023186"/>
    </source>
</evidence>
<feature type="region of interest" description="Disordered" evidence="9">
    <location>
        <begin position="1"/>
        <end position="95"/>
    </location>
</feature>
<dbReference type="InterPro" id="IPR021832">
    <property type="entry name" value="ANKRD13"/>
</dbReference>
<dbReference type="GO" id="GO:0005789">
    <property type="term" value="C:endoplasmic reticulum membrane"/>
    <property type="evidence" value="ECO:0007669"/>
    <property type="project" value="UniProtKB-SubCell"/>
</dbReference>
<evidence type="ECO:0000256" key="4">
    <source>
        <dbReference type="ARBA" id="ARBA00023043"/>
    </source>
</evidence>
<dbReference type="PANTHER" id="PTHR12447">
    <property type="entry name" value="ANKYRIN REPEAT DOMAIN-CONTAINING PROTEIN 13"/>
    <property type="match status" value="1"/>
</dbReference>
<dbReference type="SUPFAM" id="SSF48403">
    <property type="entry name" value="Ankyrin repeat"/>
    <property type="match status" value="1"/>
</dbReference>
<evidence type="ECO:0000313" key="11">
    <source>
        <dbReference type="EMBL" id="TWW58020.1"/>
    </source>
</evidence>
<comment type="subcellular location">
    <subcellularLocation>
        <location evidence="1">Endoplasmic reticulum membrane</location>
    </subcellularLocation>
</comment>
<evidence type="ECO:0000256" key="7">
    <source>
        <dbReference type="ARBA" id="ARBA00037107"/>
    </source>
</evidence>
<evidence type="ECO:0000256" key="5">
    <source>
        <dbReference type="ARBA" id="ARBA00023136"/>
    </source>
</evidence>
<dbReference type="Pfam" id="PF11904">
    <property type="entry name" value="ANKRD13_C"/>
    <property type="match status" value="1"/>
</dbReference>
<dbReference type="PROSITE" id="PS50297">
    <property type="entry name" value="ANK_REP_REGION"/>
    <property type="match status" value="1"/>
</dbReference>
<sequence>MTGEKIRTLRKDHGPSKDEGLLEPDEEAATGTFTAPKTSNKSRASKIFSNHKLIKSPSTQQQHNQHAQSNAKTSSLQTSDVIDDNNKNPLLRTGPDFPVHECVFKGDVRRLSSLIRTQSIAQKDIHGNTPLHLAVMMGHKECAHLLLAHNAPVKVKNAQGWSPLAEAISYGDRQMSKGPGRCLPRGVTSEKDGGVRAPAASTPTWCWVTALLRKLKQQSRESVEDKRPKLLKALKELGDFYLELHWDFQSWVPLLSRILPSDACKIYKQGLNIRQVLLDTTLTDFTDMKCQRGDLSFIFNGNAVPSESFVVLDNEQRVYQRIHHEESEMETEEEVDILMSSDVYSATLSTKSITFSRAQTGWLFREDKTERVGNFLADFYSVNGLVLESRKRREHLSEEDILRNKAIMESLSKGGNLIEQNFEQIYQSSPETVLSRWNLGCMCLVSSHRHLLVAAAEVQLIHGGDGHPSIPPLPYVLELTHKSQGQNREHKARGREDNTCQRSIGALDLPPVRRQSLTPPSPNIISWEEYITADNGKPPHLGRELVCKESKKNFKATIAMSQDFPLGIESLLNVLEVIAPFKHFNKLREFVQMKLPPGFPVKLDIPVFPTITATVTFQQFRYDEFDQSTFITPSDYKEDPSRFPDL</sequence>